<protein>
    <recommendedName>
        <fullName evidence="4">DUF5666 domain-containing protein</fullName>
    </recommendedName>
</protein>
<gene>
    <name evidence="2" type="ORF">J3U87_09675</name>
</gene>
<dbReference type="AlphaFoldDB" id="A0A8A4TTB7"/>
<feature type="chain" id="PRO_5035253319" description="DUF5666 domain-containing protein" evidence="1">
    <location>
        <begin position="20"/>
        <end position="410"/>
    </location>
</feature>
<dbReference type="Proteomes" id="UP000663929">
    <property type="component" value="Chromosome"/>
</dbReference>
<accession>A0A8A4TTB7</accession>
<name>A0A8A4TTB7_SULCO</name>
<dbReference type="RefSeq" id="WP_237382835.1">
    <property type="nucleotide sequence ID" value="NZ_CP071793.1"/>
</dbReference>
<keyword evidence="1" id="KW-0732">Signal</keyword>
<sequence>MKVATLMWILLLLSGPSSSGSGQPTKGATNRAGLLYAEVTMITGNIYRGSLRWGKEEAFWGDHFDSSKESLPYAKHIPDEIRRKKKNIKVLGVRVGSEFKNLSPSRRFTCRFGDIEQIIVNGSEDAIVHVKSGSMFQVRGYANDVGGQIRVWDEELGEMELDWRDLAKIEFIPVPKGGGPEIHRLHGMVTTNQGTYEGFIQWDLEECLSSDLLDGDANGKRHSIPMGDLTRIERVPGNKVRITRTSGEQLTLGGTNDVNDDNKGIMVENPDYGRVKIKWEQFKSLDFKQVDHTGPDFDEFTEQGRLRGSVTTKNGQKHQGHLVFDIDESETWELLDGHTKGVEYSIPFVMVDTLEPTPHHSKVRLKSGLELTLNGTADVTTDNLGLLVISAKDAEPLYLEWTQVERINLD</sequence>
<dbReference type="KEGG" id="scor:J3U87_09675"/>
<evidence type="ECO:0000256" key="1">
    <source>
        <dbReference type="SAM" id="SignalP"/>
    </source>
</evidence>
<organism evidence="2 3">
    <name type="scientific">Sulfidibacter corallicola</name>
    <dbReference type="NCBI Taxonomy" id="2818388"/>
    <lineage>
        <taxon>Bacteria</taxon>
        <taxon>Pseudomonadati</taxon>
        <taxon>Acidobacteriota</taxon>
        <taxon>Holophagae</taxon>
        <taxon>Acanthopleuribacterales</taxon>
        <taxon>Acanthopleuribacteraceae</taxon>
        <taxon>Sulfidibacter</taxon>
    </lineage>
</organism>
<dbReference type="EMBL" id="CP071793">
    <property type="protein sequence ID" value="QTD52733.1"/>
    <property type="molecule type" value="Genomic_DNA"/>
</dbReference>
<evidence type="ECO:0008006" key="4">
    <source>
        <dbReference type="Google" id="ProtNLM"/>
    </source>
</evidence>
<feature type="signal peptide" evidence="1">
    <location>
        <begin position="1"/>
        <end position="19"/>
    </location>
</feature>
<evidence type="ECO:0000313" key="2">
    <source>
        <dbReference type="EMBL" id="QTD52733.1"/>
    </source>
</evidence>
<proteinExistence type="predicted"/>
<reference evidence="2" key="1">
    <citation type="submission" date="2021-03" db="EMBL/GenBank/DDBJ databases">
        <title>Acanthopleuribacteraceae sp. M133.</title>
        <authorList>
            <person name="Wang G."/>
        </authorList>
    </citation>
    <scope>NUCLEOTIDE SEQUENCE</scope>
    <source>
        <strain evidence="2">M133</strain>
    </source>
</reference>
<evidence type="ECO:0000313" key="3">
    <source>
        <dbReference type="Proteomes" id="UP000663929"/>
    </source>
</evidence>
<keyword evidence="3" id="KW-1185">Reference proteome</keyword>